<dbReference type="SUPFAM" id="SSF56770">
    <property type="entry name" value="HydA/Nqo6-like"/>
    <property type="match status" value="1"/>
</dbReference>
<evidence type="ECO:0000259" key="6">
    <source>
        <dbReference type="Pfam" id="PF01058"/>
    </source>
</evidence>
<keyword evidence="5" id="KW-0408">Iron</keyword>
<dbReference type="Proteomes" id="UP000078348">
    <property type="component" value="Unassembled WGS sequence"/>
</dbReference>
<proteinExistence type="inferred from homology"/>
<dbReference type="PANTHER" id="PTHR11995">
    <property type="entry name" value="NADH DEHYDROGENASE"/>
    <property type="match status" value="1"/>
</dbReference>
<dbReference type="PROSITE" id="PS01150">
    <property type="entry name" value="COMPLEX1_20K"/>
    <property type="match status" value="1"/>
</dbReference>
<dbReference type="GO" id="GO:0045271">
    <property type="term" value="C:respiratory chain complex I"/>
    <property type="evidence" value="ECO:0007669"/>
    <property type="project" value="TreeGrafter"/>
</dbReference>
<dbReference type="GO" id="GO:0046872">
    <property type="term" value="F:metal ion binding"/>
    <property type="evidence" value="ECO:0007669"/>
    <property type="project" value="UniProtKB-KW"/>
</dbReference>
<evidence type="ECO:0000313" key="8">
    <source>
        <dbReference type="Proteomes" id="UP000078348"/>
    </source>
</evidence>
<feature type="domain" description="NADH:ubiquinone oxidoreductase-like 20kDa subunit" evidence="6">
    <location>
        <begin position="95"/>
        <end position="202"/>
    </location>
</feature>
<keyword evidence="4 5" id="KW-0520">NAD</keyword>
<dbReference type="NCBIfam" id="TIGR01957">
    <property type="entry name" value="nuoB_fam"/>
    <property type="match status" value="1"/>
</dbReference>
<dbReference type="EMBL" id="LXWW01000180">
    <property type="protein sequence ID" value="OAO15065.1"/>
    <property type="molecule type" value="Genomic_DNA"/>
</dbReference>
<dbReference type="FunFam" id="3.40.50.12280:FF:000002">
    <property type="entry name" value="NADH-quinone oxidoreductase subunit B"/>
    <property type="match status" value="1"/>
</dbReference>
<dbReference type="GO" id="GO:0051539">
    <property type="term" value="F:4 iron, 4 sulfur cluster binding"/>
    <property type="evidence" value="ECO:0007669"/>
    <property type="project" value="UniProtKB-KW"/>
</dbReference>
<evidence type="ECO:0000256" key="3">
    <source>
        <dbReference type="ARBA" id="ARBA00022967"/>
    </source>
</evidence>
<accession>A0A196SDD3</accession>
<dbReference type="GO" id="GO:0008137">
    <property type="term" value="F:NADH dehydrogenase (ubiquinone) activity"/>
    <property type="evidence" value="ECO:0007669"/>
    <property type="project" value="InterPro"/>
</dbReference>
<evidence type="ECO:0000313" key="7">
    <source>
        <dbReference type="EMBL" id="OAO15065.1"/>
    </source>
</evidence>
<keyword evidence="5" id="KW-0479">Metal-binding</keyword>
<keyword evidence="5" id="KW-0411">Iron-sulfur</keyword>
<dbReference type="Gene3D" id="3.40.50.12280">
    <property type="match status" value="1"/>
</dbReference>
<gene>
    <name evidence="7" type="ORF">AV274_3227</name>
</gene>
<evidence type="ECO:0000256" key="1">
    <source>
        <dbReference type="ARBA" id="ARBA00009173"/>
    </source>
</evidence>
<keyword evidence="8" id="KW-1185">Reference proteome</keyword>
<dbReference type="NCBIfam" id="NF005012">
    <property type="entry name" value="PRK06411.1"/>
    <property type="match status" value="1"/>
</dbReference>
<dbReference type="Pfam" id="PF01058">
    <property type="entry name" value="Oxidored_q6"/>
    <property type="match status" value="1"/>
</dbReference>
<dbReference type="GO" id="GO:0015990">
    <property type="term" value="P:electron transport coupled proton transport"/>
    <property type="evidence" value="ECO:0007669"/>
    <property type="project" value="TreeGrafter"/>
</dbReference>
<organism evidence="7 8">
    <name type="scientific">Blastocystis sp. subtype 1 (strain ATCC 50177 / NandII)</name>
    <dbReference type="NCBI Taxonomy" id="478820"/>
    <lineage>
        <taxon>Eukaryota</taxon>
        <taxon>Sar</taxon>
        <taxon>Stramenopiles</taxon>
        <taxon>Bigyra</taxon>
        <taxon>Opalozoa</taxon>
        <taxon>Opalinata</taxon>
        <taxon>Blastocystidae</taxon>
        <taxon>Blastocystis</taxon>
    </lineage>
</organism>
<dbReference type="STRING" id="478820.A0A196SDD3"/>
<dbReference type="GO" id="GO:0009060">
    <property type="term" value="P:aerobic respiration"/>
    <property type="evidence" value="ECO:0007669"/>
    <property type="project" value="TreeGrafter"/>
</dbReference>
<name>A0A196SDD3_BLAHN</name>
<dbReference type="OrthoDB" id="268400at2759"/>
<comment type="similarity">
    <text evidence="1 5">Belongs to the complex I 20 kDa subunit family.</text>
</comment>
<sequence length="220" mass="24372">MQRVISSAAKAASKNAIQTYAKTGLLLPGQCVAVWDPADPTSKQMSSYFTHPDQIPVSKSEKVDNAIDATVTTIDRIISYCRSGSVFPFTFGLACCAMEMIDASSARFNFERLGMIPRATPRQSDVMIVSGTVTNKMAPAIRRLYDQMSEPRYVISMGSCANSGGYYAYSYNVVRGVDRLFPVDYYVPGCPPTADGLMYAFMVLMRKLRQQKTYSMFMAK</sequence>
<keyword evidence="5" id="KW-0004">4Fe-4S</keyword>
<dbReference type="PANTHER" id="PTHR11995:SF14">
    <property type="entry name" value="NADH DEHYDROGENASE [UBIQUINONE] IRON-SULFUR PROTEIN 7, MITOCHONDRIAL"/>
    <property type="match status" value="1"/>
</dbReference>
<keyword evidence="3" id="KW-1278">Translocase</keyword>
<dbReference type="InterPro" id="IPR006138">
    <property type="entry name" value="NADH_UQ_OxRdtase_20Kd_su"/>
</dbReference>
<evidence type="ECO:0000256" key="2">
    <source>
        <dbReference type="ARBA" id="ARBA00022448"/>
    </source>
</evidence>
<keyword evidence="2" id="KW-0813">Transport</keyword>
<reference evidence="7 8" key="1">
    <citation type="submission" date="2016-05" db="EMBL/GenBank/DDBJ databases">
        <title>Nuclear genome of Blastocystis sp. subtype 1 NandII.</title>
        <authorList>
            <person name="Gentekaki E."/>
            <person name="Curtis B."/>
            <person name="Stairs C."/>
            <person name="Eme L."/>
            <person name="Herman E."/>
            <person name="Klimes V."/>
            <person name="Arias M.C."/>
            <person name="Elias M."/>
            <person name="Hilliou F."/>
            <person name="Klute M."/>
            <person name="Malik S.-B."/>
            <person name="Pightling A."/>
            <person name="Rachubinski R."/>
            <person name="Salas D."/>
            <person name="Schlacht A."/>
            <person name="Suga H."/>
            <person name="Archibald J."/>
            <person name="Ball S.G."/>
            <person name="Clark G."/>
            <person name="Dacks J."/>
            <person name="Van Der Giezen M."/>
            <person name="Tsaousis A."/>
            <person name="Roger A."/>
        </authorList>
    </citation>
    <scope>NUCLEOTIDE SEQUENCE [LARGE SCALE GENOMIC DNA]</scope>
    <source>
        <strain evidence="8">ATCC 50177 / NandII</strain>
    </source>
</reference>
<evidence type="ECO:0000256" key="5">
    <source>
        <dbReference type="RuleBase" id="RU004464"/>
    </source>
</evidence>
<keyword evidence="7" id="KW-0830">Ubiquinone</keyword>
<dbReference type="InterPro" id="IPR006137">
    <property type="entry name" value="NADH_UbQ_OxRdtase-like_20kDa"/>
</dbReference>
<dbReference type="GO" id="GO:0005739">
    <property type="term" value="C:mitochondrion"/>
    <property type="evidence" value="ECO:0007669"/>
    <property type="project" value="GOC"/>
</dbReference>
<evidence type="ECO:0000256" key="4">
    <source>
        <dbReference type="ARBA" id="ARBA00023027"/>
    </source>
</evidence>
<dbReference type="AlphaFoldDB" id="A0A196SDD3"/>
<dbReference type="GO" id="GO:0048038">
    <property type="term" value="F:quinone binding"/>
    <property type="evidence" value="ECO:0007669"/>
    <property type="project" value="InterPro"/>
</dbReference>
<comment type="caution">
    <text evidence="7">The sequence shown here is derived from an EMBL/GenBank/DDBJ whole genome shotgun (WGS) entry which is preliminary data.</text>
</comment>
<dbReference type="GO" id="GO:0032981">
    <property type="term" value="P:mitochondrial respiratory chain complex I assembly"/>
    <property type="evidence" value="ECO:0007669"/>
    <property type="project" value="TreeGrafter"/>
</dbReference>
<protein>
    <submittedName>
        <fullName evidence="7">NADH-ubiquinone oxidoreductase 19.3 kDa subunit</fullName>
    </submittedName>
</protein>